<organism evidence="1 2">
    <name type="scientific">Streptomyces chumphonensis</name>
    <dbReference type="NCBI Taxonomy" id="1214925"/>
    <lineage>
        <taxon>Bacteria</taxon>
        <taxon>Bacillati</taxon>
        <taxon>Actinomycetota</taxon>
        <taxon>Actinomycetes</taxon>
        <taxon>Kitasatosporales</taxon>
        <taxon>Streptomycetaceae</taxon>
        <taxon>Streptomyces</taxon>
    </lineage>
</organism>
<proteinExistence type="predicted"/>
<accession>A0A927F2R0</accession>
<keyword evidence="2" id="KW-1185">Reference proteome</keyword>
<sequence length="135" mass="14506">MPQRLLDVLCSFASGVPDPATSDVLRHPEVAPVFAADAGFRAIALGDGLWAAVRAGGDGGCRVLAVHNVSHRRSRFTPPEGLRRPEPGLRYLCGEMRTSQNAQGELVCELEPHGYVWLAACDVDTTRLETAPPLC</sequence>
<comment type="caution">
    <text evidence="1">The sequence shown here is derived from an EMBL/GenBank/DDBJ whole genome shotgun (WGS) entry which is preliminary data.</text>
</comment>
<protein>
    <submittedName>
        <fullName evidence="1">Uncharacterized protein</fullName>
    </submittedName>
</protein>
<dbReference type="EMBL" id="JACXYU010000016">
    <property type="protein sequence ID" value="MBD3934428.1"/>
    <property type="molecule type" value="Genomic_DNA"/>
</dbReference>
<evidence type="ECO:0000313" key="1">
    <source>
        <dbReference type="EMBL" id="MBD3934428.1"/>
    </source>
</evidence>
<dbReference type="Proteomes" id="UP000632289">
    <property type="component" value="Unassembled WGS sequence"/>
</dbReference>
<gene>
    <name evidence="1" type="ORF">IF129_23050</name>
</gene>
<name>A0A927F2R0_9ACTN</name>
<dbReference type="AlphaFoldDB" id="A0A927F2R0"/>
<evidence type="ECO:0000313" key="2">
    <source>
        <dbReference type="Proteomes" id="UP000632289"/>
    </source>
</evidence>
<reference evidence="1" key="1">
    <citation type="submission" date="2020-09" db="EMBL/GenBank/DDBJ databases">
        <title>Secondary metabolite and genome analysis of marine Streptomyces chumphonensis KK1-2T.</title>
        <authorList>
            <person name="Phongsopitanun W."/>
            <person name="Kanchanasin P."/>
            <person name="Pittayakhajonwut P."/>
            <person name="Suwanborirux K."/>
            <person name="Tanasupawat S."/>
        </authorList>
    </citation>
    <scope>NUCLEOTIDE SEQUENCE</scope>
    <source>
        <strain evidence="1">KK1-2</strain>
    </source>
</reference>
<dbReference type="RefSeq" id="WP_191211722.1">
    <property type="nucleotide sequence ID" value="NZ_BAABKL010000001.1"/>
</dbReference>